<dbReference type="PANTHER" id="PTHR24123:SF33">
    <property type="entry name" value="PROTEIN HOS4"/>
    <property type="match status" value="1"/>
</dbReference>
<evidence type="ECO:0008006" key="9">
    <source>
        <dbReference type="Google" id="ProtNLM"/>
    </source>
</evidence>
<evidence type="ECO:0000256" key="2">
    <source>
        <dbReference type="ARBA" id="ARBA00023043"/>
    </source>
</evidence>
<feature type="repeat" description="ANK" evidence="3">
    <location>
        <begin position="195"/>
        <end position="227"/>
    </location>
</feature>
<dbReference type="InterPro" id="IPR036770">
    <property type="entry name" value="Ankyrin_rpt-contain_sf"/>
</dbReference>
<dbReference type="PROSITE" id="PS50297">
    <property type="entry name" value="ANK_REP_REGION"/>
    <property type="match status" value="1"/>
</dbReference>
<keyword evidence="8" id="KW-1185">Reference proteome</keyword>
<accession>A0AA36JEE4</accession>
<feature type="transmembrane region" description="Helical" evidence="6">
    <location>
        <begin position="593"/>
        <end position="612"/>
    </location>
</feature>
<dbReference type="Proteomes" id="UP001178507">
    <property type="component" value="Unassembled WGS sequence"/>
</dbReference>
<dbReference type="Gene3D" id="1.25.40.20">
    <property type="entry name" value="Ankyrin repeat-containing domain"/>
    <property type="match status" value="1"/>
</dbReference>
<organism evidence="7 8">
    <name type="scientific">Effrenium voratum</name>
    <dbReference type="NCBI Taxonomy" id="2562239"/>
    <lineage>
        <taxon>Eukaryota</taxon>
        <taxon>Sar</taxon>
        <taxon>Alveolata</taxon>
        <taxon>Dinophyceae</taxon>
        <taxon>Suessiales</taxon>
        <taxon>Symbiodiniaceae</taxon>
        <taxon>Effrenium</taxon>
    </lineage>
</organism>
<keyword evidence="4" id="KW-0175">Coiled coil</keyword>
<dbReference type="InterPro" id="IPR002110">
    <property type="entry name" value="Ankyrin_rpt"/>
</dbReference>
<name>A0AA36JEE4_9DINO</name>
<dbReference type="PANTHER" id="PTHR24123">
    <property type="entry name" value="ANKYRIN REPEAT-CONTAINING"/>
    <property type="match status" value="1"/>
</dbReference>
<feature type="coiled-coil region" evidence="4">
    <location>
        <begin position="760"/>
        <end position="811"/>
    </location>
</feature>
<dbReference type="EMBL" id="CAUJNA010003527">
    <property type="protein sequence ID" value="CAJ1404159.1"/>
    <property type="molecule type" value="Genomic_DNA"/>
</dbReference>
<dbReference type="InterPro" id="IPR051165">
    <property type="entry name" value="Multifunctional_ANK_Repeat"/>
</dbReference>
<keyword evidence="1" id="KW-0677">Repeat</keyword>
<dbReference type="PROSITE" id="PS50088">
    <property type="entry name" value="ANK_REPEAT"/>
    <property type="match status" value="1"/>
</dbReference>
<proteinExistence type="predicted"/>
<dbReference type="Pfam" id="PF12796">
    <property type="entry name" value="Ank_2"/>
    <property type="match status" value="1"/>
</dbReference>
<dbReference type="SMART" id="SM00248">
    <property type="entry name" value="ANK"/>
    <property type="match status" value="4"/>
</dbReference>
<protein>
    <recommendedName>
        <fullName evidence="9">Ion transport domain-containing protein</fullName>
    </recommendedName>
</protein>
<dbReference type="SUPFAM" id="SSF48403">
    <property type="entry name" value="Ankyrin repeat"/>
    <property type="match status" value="1"/>
</dbReference>
<comment type="caution">
    <text evidence="7">The sequence shown here is derived from an EMBL/GenBank/DDBJ whole genome shotgun (WGS) entry which is preliminary data.</text>
</comment>
<feature type="transmembrane region" description="Helical" evidence="6">
    <location>
        <begin position="657"/>
        <end position="679"/>
    </location>
</feature>
<feature type="region of interest" description="Disordered" evidence="5">
    <location>
        <begin position="1"/>
        <end position="26"/>
    </location>
</feature>
<keyword evidence="2 3" id="KW-0040">ANK repeat</keyword>
<sequence>MLGVLPSFDGTQAEAPLPSAEGEPPELARAPTCDALAASLRQCLLGKCLYADVKSVLESRADPNCSFKYKLGPKEFQGSPLTLAVKLDKPNLVRLLFASQADPESCYSMSAGRKGVHWHGPAVCGTVARGNLSMMRLLVELEANLNGRLVKFNGEPNVTLLYDASYFGHAHLVRFLLQQKGNPDLSVKFQDDMSIMRTPVHIAASLGHSEVVRVLLTAKAQISHPAACGGPPELKDAVDGCHVEVVKLLVQGKADIFSGEEGRGVDYLFEANNSVLVAAAATGLKLGGQMELSTVEDFIRFLATPDAEEIVPAAFSPCELRSWRGEKRLVWRTAYVLHGDMNVAVGPTRDHFEKQFLQVMERAAASRDNLGEEEEDHLDERFLESLLPHRFEKLPGQSQIPVELFQCLLPGLHRNPEVLWVLSCGVNDRIFDQRGARAIIQVAWKEAELAHTVALIVDTLMAVIFALLALLLHDAEMQRALWLRWPCLAVGSVILLRKVGHEVLEIMGHCMHGRLRQHILSLHFAGNAFRVASTAVSLIGLMTAWEEFQSNHALQLVFASAGFARWLWVLNALKGFESTGKPMLPILQAVPATIPFFFVIFCWFAAFIHFYYCFGLQHWWTSSVLLYKLGFLAEVAVEDMLPTSVGTENFWSLPVDVVVMVMSFSMAIILMNLLIGVLAESYNRGWEHRERLFLLERSRFVQRHFTRSSAWRRCPCARRARVADASSRDHVWYAHPKAPSSWGDISADYDSMDMNVHEKISELRRELRDALVKVSEKTQASVLVGQGDSRVAEVDRKVEGLQARLDEVLDMLKDRKALDPWSP</sequence>
<gene>
    <name evidence="7" type="ORF">EVOR1521_LOCUS26674</name>
</gene>
<evidence type="ECO:0000256" key="5">
    <source>
        <dbReference type="SAM" id="MobiDB-lite"/>
    </source>
</evidence>
<feature type="transmembrane region" description="Helical" evidence="6">
    <location>
        <begin position="553"/>
        <end position="573"/>
    </location>
</feature>
<reference evidence="7" key="1">
    <citation type="submission" date="2023-08" db="EMBL/GenBank/DDBJ databases">
        <authorList>
            <person name="Chen Y."/>
            <person name="Shah S."/>
            <person name="Dougan E. K."/>
            <person name="Thang M."/>
            <person name="Chan C."/>
        </authorList>
    </citation>
    <scope>NUCLEOTIDE SEQUENCE</scope>
</reference>
<evidence type="ECO:0000313" key="7">
    <source>
        <dbReference type="EMBL" id="CAJ1404159.1"/>
    </source>
</evidence>
<keyword evidence="6" id="KW-0472">Membrane</keyword>
<feature type="transmembrane region" description="Helical" evidence="6">
    <location>
        <begin position="449"/>
        <end position="472"/>
    </location>
</feature>
<dbReference type="AlphaFoldDB" id="A0AA36JEE4"/>
<evidence type="ECO:0000256" key="6">
    <source>
        <dbReference type="SAM" id="Phobius"/>
    </source>
</evidence>
<evidence type="ECO:0000313" key="8">
    <source>
        <dbReference type="Proteomes" id="UP001178507"/>
    </source>
</evidence>
<evidence type="ECO:0000256" key="4">
    <source>
        <dbReference type="SAM" id="Coils"/>
    </source>
</evidence>
<keyword evidence="6" id="KW-1133">Transmembrane helix</keyword>
<feature type="transmembrane region" description="Helical" evidence="6">
    <location>
        <begin position="519"/>
        <end position="541"/>
    </location>
</feature>
<evidence type="ECO:0000256" key="1">
    <source>
        <dbReference type="ARBA" id="ARBA00022737"/>
    </source>
</evidence>
<keyword evidence="6" id="KW-0812">Transmembrane</keyword>
<evidence type="ECO:0000256" key="3">
    <source>
        <dbReference type="PROSITE-ProRule" id="PRU00023"/>
    </source>
</evidence>